<dbReference type="WBParaSite" id="nRc.2.0.1.t35017-RA">
    <property type="protein sequence ID" value="nRc.2.0.1.t35017-RA"/>
    <property type="gene ID" value="nRc.2.0.1.g35017"/>
</dbReference>
<protein>
    <submittedName>
        <fullName evidence="2">Uncharacterized protein</fullName>
    </submittedName>
</protein>
<sequence>MYKLGLMSIYHENILNQTYCDGEDGVDIRMHQEVGANYALIIVVVVEDDAFDHMLFNGRFHGINDWASLSCPFGKQMIGYGRGPLQHELFMANQTILGLTMVAADAVSLEGITILAIEVG</sequence>
<proteinExistence type="predicted"/>
<accession>A0A915K8F9</accession>
<name>A0A915K8F9_ROMCU</name>
<reference evidence="2" key="1">
    <citation type="submission" date="2022-11" db="UniProtKB">
        <authorList>
            <consortium name="WormBaseParasite"/>
        </authorList>
    </citation>
    <scope>IDENTIFICATION</scope>
</reference>
<evidence type="ECO:0000313" key="1">
    <source>
        <dbReference type="Proteomes" id="UP000887565"/>
    </source>
</evidence>
<dbReference type="Proteomes" id="UP000887565">
    <property type="component" value="Unplaced"/>
</dbReference>
<evidence type="ECO:0000313" key="2">
    <source>
        <dbReference type="WBParaSite" id="nRc.2.0.1.t35017-RA"/>
    </source>
</evidence>
<dbReference type="AlphaFoldDB" id="A0A915K8F9"/>
<organism evidence="1 2">
    <name type="scientific">Romanomermis culicivorax</name>
    <name type="common">Nematode worm</name>
    <dbReference type="NCBI Taxonomy" id="13658"/>
    <lineage>
        <taxon>Eukaryota</taxon>
        <taxon>Metazoa</taxon>
        <taxon>Ecdysozoa</taxon>
        <taxon>Nematoda</taxon>
        <taxon>Enoplea</taxon>
        <taxon>Dorylaimia</taxon>
        <taxon>Mermithida</taxon>
        <taxon>Mermithoidea</taxon>
        <taxon>Mermithidae</taxon>
        <taxon>Romanomermis</taxon>
    </lineage>
</organism>
<keyword evidence="1" id="KW-1185">Reference proteome</keyword>